<reference evidence="2 3" key="1">
    <citation type="submission" date="2023-08" db="EMBL/GenBank/DDBJ databases">
        <title>Black Yeasts Isolated from many extreme environments.</title>
        <authorList>
            <person name="Coleine C."/>
            <person name="Stajich J.E."/>
            <person name="Selbmann L."/>
        </authorList>
    </citation>
    <scope>NUCLEOTIDE SEQUENCE [LARGE SCALE GENOMIC DNA]</scope>
    <source>
        <strain evidence="2 3">CCFEE 5935</strain>
    </source>
</reference>
<dbReference type="EMBL" id="JAVRRT010000006">
    <property type="protein sequence ID" value="KAK5170880.1"/>
    <property type="molecule type" value="Genomic_DNA"/>
</dbReference>
<dbReference type="RefSeq" id="XP_064659908.1">
    <property type="nucleotide sequence ID" value="XM_064801278.1"/>
</dbReference>
<evidence type="ECO:0000313" key="3">
    <source>
        <dbReference type="Proteomes" id="UP001337655"/>
    </source>
</evidence>
<feature type="region of interest" description="Disordered" evidence="1">
    <location>
        <begin position="1"/>
        <end position="49"/>
    </location>
</feature>
<dbReference type="NCBIfam" id="NF040572">
    <property type="entry name" value="heme_bind_FMP"/>
    <property type="match status" value="1"/>
</dbReference>
<dbReference type="InterPro" id="IPR047975">
    <property type="entry name" value="Heme_bind_FMP"/>
</dbReference>
<evidence type="ECO:0000313" key="2">
    <source>
        <dbReference type="EMBL" id="KAK5170880.1"/>
    </source>
</evidence>
<accession>A0AAV9PCA6</accession>
<keyword evidence="3" id="KW-1185">Reference proteome</keyword>
<dbReference type="GeneID" id="89925370"/>
<feature type="compositionally biased region" description="Pro residues" evidence="1">
    <location>
        <begin position="34"/>
        <end position="44"/>
    </location>
</feature>
<evidence type="ECO:0000256" key="1">
    <source>
        <dbReference type="SAM" id="MobiDB-lite"/>
    </source>
</evidence>
<organism evidence="2 3">
    <name type="scientific">Saxophila tyrrhenica</name>
    <dbReference type="NCBI Taxonomy" id="1690608"/>
    <lineage>
        <taxon>Eukaryota</taxon>
        <taxon>Fungi</taxon>
        <taxon>Dikarya</taxon>
        <taxon>Ascomycota</taxon>
        <taxon>Pezizomycotina</taxon>
        <taxon>Dothideomycetes</taxon>
        <taxon>Dothideomycetidae</taxon>
        <taxon>Mycosphaerellales</taxon>
        <taxon>Extremaceae</taxon>
        <taxon>Saxophila</taxon>
    </lineage>
</organism>
<protein>
    <submittedName>
        <fullName evidence="2">Uncharacterized protein</fullName>
    </submittedName>
</protein>
<sequence>MPAQVVLDGAPNGAPNGSSSGTLNGASNGTLNSPPSPEHTPSPGRPRHALIDTEGFQWGEVDDKFMRLAGHHDAARVLAANPAAAALVTPPAIQLPPLGPLAHFKGSFAGTGMNLIFRPTNSSTKIPSPFVPPTPAFPAVPNDSILEINLTEETLSFADPLGDVPNRGFNTQRDIHLNGVPYVQSVNDVTNTGTGRADAPPKGIHFEPGVWMHVPASTDPTGTATLNRMASIPHGTTINAQGVSPTTAIAGPPNFKLPQNQVDITPFKIGDPGNRLNDVFPSQKVESVHSARLPQDLTKFVEEGTITQDILDNPNVVLAKAIEGQKITETIVFKVTAGPQGVASTTTTPNPIGGGGPASIDFLNGDDKGDGPNADVPFMSATFWIETVEQQVTLPPFPPGRQGPVRVRPRTANARVPAPTFLVHPPAQHITTPRTVAVKSTQIQYSQTVLLNFATLSWPHVSVGTLVPSDDVTATIHL</sequence>
<comment type="caution">
    <text evidence="2">The sequence shown here is derived from an EMBL/GenBank/DDBJ whole genome shotgun (WGS) entry which is preliminary data.</text>
</comment>
<name>A0AAV9PCA6_9PEZI</name>
<dbReference type="AlphaFoldDB" id="A0AAV9PCA6"/>
<proteinExistence type="predicted"/>
<feature type="compositionally biased region" description="Polar residues" evidence="1">
    <location>
        <begin position="15"/>
        <end position="33"/>
    </location>
</feature>
<gene>
    <name evidence="2" type="ORF">LTR77_004024</name>
</gene>
<dbReference type="Proteomes" id="UP001337655">
    <property type="component" value="Unassembled WGS sequence"/>
</dbReference>